<proteinExistence type="predicted"/>
<dbReference type="PROSITE" id="PS50937">
    <property type="entry name" value="HTH_MERR_2"/>
    <property type="match status" value="1"/>
</dbReference>
<accession>W9B0C7</accession>
<gene>
    <name evidence="3" type="ORF">BN977_06084</name>
</gene>
<dbReference type="eggNOG" id="COG0789">
    <property type="taxonomic scope" value="Bacteria"/>
</dbReference>
<dbReference type="Proteomes" id="UP000028870">
    <property type="component" value="Unassembled WGS sequence"/>
</dbReference>
<feature type="domain" description="HTH merR-type" evidence="2">
    <location>
        <begin position="12"/>
        <end position="82"/>
    </location>
</feature>
<evidence type="ECO:0000256" key="1">
    <source>
        <dbReference type="ARBA" id="ARBA00023125"/>
    </source>
</evidence>
<dbReference type="AlphaFoldDB" id="W9B0C7"/>
<dbReference type="SUPFAM" id="SSF46955">
    <property type="entry name" value="Putative DNA-binding domain"/>
    <property type="match status" value="1"/>
</dbReference>
<dbReference type="RefSeq" id="WP_036403686.1">
    <property type="nucleotide sequence ID" value="NZ_CCBB010000003.1"/>
</dbReference>
<evidence type="ECO:0000313" key="4">
    <source>
        <dbReference type="Proteomes" id="UP000028870"/>
    </source>
</evidence>
<comment type="caution">
    <text evidence="3">The sequence shown here is derived from an EMBL/GenBank/DDBJ whole genome shotgun (WGS) entry which is preliminary data.</text>
</comment>
<dbReference type="Gene3D" id="1.10.1660.10">
    <property type="match status" value="1"/>
</dbReference>
<dbReference type="OrthoDB" id="9802944at2"/>
<name>W9B0C7_MYCCO</name>
<keyword evidence="1" id="KW-0238">DNA-binding</keyword>
<keyword evidence="4" id="KW-1185">Reference proteome</keyword>
<sequence length="163" mass="18092">MAIDLAGRTTGDLTIAQVSRRTGLAESALRYYERVGLLEPVPRDESSGHRRYPPDAVAAAEALACLRGTGMSVRDMRSYVQNMRGGPDDDAGAAAADQHRLFAEHARRLGDEIARLELRRRYVAAKAQMWAARHRGDRDTEERLIPELVALGDRLLQQEGAQR</sequence>
<evidence type="ECO:0000259" key="2">
    <source>
        <dbReference type="PROSITE" id="PS50937"/>
    </source>
</evidence>
<protein>
    <submittedName>
        <fullName evidence="3">MerR family transcriptional regulator</fullName>
    </submittedName>
</protein>
<dbReference type="InterPro" id="IPR000551">
    <property type="entry name" value="MerR-type_HTH_dom"/>
</dbReference>
<dbReference type="SMART" id="SM00422">
    <property type="entry name" value="HTH_MERR"/>
    <property type="match status" value="1"/>
</dbReference>
<organism evidence="3 4">
    <name type="scientific">Mycolicibacterium cosmeticum</name>
    <dbReference type="NCBI Taxonomy" id="258533"/>
    <lineage>
        <taxon>Bacteria</taxon>
        <taxon>Bacillati</taxon>
        <taxon>Actinomycetota</taxon>
        <taxon>Actinomycetes</taxon>
        <taxon>Mycobacteriales</taxon>
        <taxon>Mycobacteriaceae</taxon>
        <taxon>Mycolicibacterium</taxon>
    </lineage>
</organism>
<dbReference type="PANTHER" id="PTHR30204:SF98">
    <property type="entry name" value="HTH-TYPE TRANSCRIPTIONAL REGULATOR ADHR"/>
    <property type="match status" value="1"/>
</dbReference>
<dbReference type="EMBL" id="CCBB010000003">
    <property type="protein sequence ID" value="CDO11243.1"/>
    <property type="molecule type" value="Genomic_DNA"/>
</dbReference>
<dbReference type="InterPro" id="IPR047057">
    <property type="entry name" value="MerR_fam"/>
</dbReference>
<dbReference type="Pfam" id="PF13411">
    <property type="entry name" value="MerR_1"/>
    <property type="match status" value="1"/>
</dbReference>
<dbReference type="GO" id="GO:0003677">
    <property type="term" value="F:DNA binding"/>
    <property type="evidence" value="ECO:0007669"/>
    <property type="project" value="UniProtKB-KW"/>
</dbReference>
<evidence type="ECO:0000313" key="3">
    <source>
        <dbReference type="EMBL" id="CDO11243.1"/>
    </source>
</evidence>
<dbReference type="STRING" id="258533.BN977_06084"/>
<reference evidence="3" key="1">
    <citation type="submission" date="2014-03" db="EMBL/GenBank/DDBJ databases">
        <title>Draft Genome Sequence of Mycobacterium cosmeticum DSM 44829.</title>
        <authorList>
            <person name="Croce O."/>
            <person name="Robert C."/>
            <person name="Raoult D."/>
            <person name="Drancourt M."/>
        </authorList>
    </citation>
    <scope>NUCLEOTIDE SEQUENCE [LARGE SCALE GENOMIC DNA]</scope>
    <source>
        <strain evidence="3">DSM 44829</strain>
    </source>
</reference>
<dbReference type="InterPro" id="IPR009061">
    <property type="entry name" value="DNA-bd_dom_put_sf"/>
</dbReference>
<dbReference type="PANTHER" id="PTHR30204">
    <property type="entry name" value="REDOX-CYCLING DRUG-SENSING TRANSCRIPTIONAL ACTIVATOR SOXR"/>
    <property type="match status" value="1"/>
</dbReference>
<dbReference type="GO" id="GO:0003700">
    <property type="term" value="F:DNA-binding transcription factor activity"/>
    <property type="evidence" value="ECO:0007669"/>
    <property type="project" value="InterPro"/>
</dbReference>
<dbReference type="PROSITE" id="PS00552">
    <property type="entry name" value="HTH_MERR_1"/>
    <property type="match status" value="1"/>
</dbReference>
<reference evidence="3" key="2">
    <citation type="submission" date="2014-03" db="EMBL/GenBank/DDBJ databases">
        <authorList>
            <person name="Urmite Genomes"/>
        </authorList>
    </citation>
    <scope>NUCLEOTIDE SEQUENCE</scope>
    <source>
        <strain evidence="3">DSM 44829</strain>
    </source>
</reference>